<dbReference type="PANTHER" id="PTHR42076">
    <property type="entry name" value="CYANOVIRIN-N HOMOLOG"/>
    <property type="match status" value="1"/>
</dbReference>
<feature type="domain" description="Cyanovirin-N" evidence="2">
    <location>
        <begin position="912"/>
        <end position="1011"/>
    </location>
</feature>
<feature type="domain" description="Cyanovirin-N" evidence="2">
    <location>
        <begin position="1094"/>
        <end position="1188"/>
    </location>
</feature>
<feature type="domain" description="Cyanovirin-N" evidence="2">
    <location>
        <begin position="501"/>
        <end position="598"/>
    </location>
</feature>
<protein>
    <recommendedName>
        <fullName evidence="2">Cyanovirin-N domain-containing protein</fullName>
    </recommendedName>
</protein>
<evidence type="ECO:0000313" key="4">
    <source>
        <dbReference type="Proteomes" id="UP000284706"/>
    </source>
</evidence>
<dbReference type="SMART" id="SM01111">
    <property type="entry name" value="CVNH"/>
    <property type="match status" value="6"/>
</dbReference>
<feature type="domain" description="Cyanovirin-N" evidence="2">
    <location>
        <begin position="175"/>
        <end position="269"/>
    </location>
</feature>
<comment type="caution">
    <text evidence="3">The sequence shown here is derived from an EMBL/GenBank/DDBJ whole genome shotgun (WGS) entry which is preliminary data.</text>
</comment>
<evidence type="ECO:0000313" key="3">
    <source>
        <dbReference type="EMBL" id="PPQ70303.1"/>
    </source>
</evidence>
<accession>A0A409VVP0</accession>
<dbReference type="InParanoid" id="A0A409VVP0"/>
<organism evidence="3 4">
    <name type="scientific">Gymnopilus dilepis</name>
    <dbReference type="NCBI Taxonomy" id="231916"/>
    <lineage>
        <taxon>Eukaryota</taxon>
        <taxon>Fungi</taxon>
        <taxon>Dikarya</taxon>
        <taxon>Basidiomycota</taxon>
        <taxon>Agaricomycotina</taxon>
        <taxon>Agaricomycetes</taxon>
        <taxon>Agaricomycetidae</taxon>
        <taxon>Agaricales</taxon>
        <taxon>Agaricineae</taxon>
        <taxon>Hymenogastraceae</taxon>
        <taxon>Gymnopilus</taxon>
    </lineage>
</organism>
<name>A0A409VVP0_9AGAR</name>
<proteinExistence type="predicted"/>
<keyword evidence="4" id="KW-1185">Reference proteome</keyword>
<dbReference type="Gene3D" id="2.30.60.10">
    <property type="entry name" value="Cyanovirin-N"/>
    <property type="match status" value="6"/>
</dbReference>
<sequence length="1363" mass="147535">MLFSESIDKITVTKGVLTAQCKKADNKTVIQSTISLNDYIGNVDGKLTWGGRGFSHTAEDVSVTKGVLSAKLKNQAGNTVESKLDLNQHIRNTDGVLEVIPVDVIKAPELLREVSTASTASSASAASASSMFSASSSTSMATSVSTSSVTKTSSSSSYFSSSKFRSTSKVLLIEETCTKLELKGTVLHADLLRLDGSVVHAHIDLDGLIGFVDGRLVWDQKGFSKHCFEYALDGFFLVVKYRLHAGEQYHIARIDLRERLRNQDGVFILIELNAKLSVMLSEVPWMKFKVIAEPDLSLFATHPVMQETLVSIAETTVEHVTRTMHEQLTIAMETAIQVVTASAMRHVSEQMQTIVAGATTHAMASPSITAAEHLSILGAGAYAGLYGRANGHAHWSGGVNGHVHVEKAAVVHTTDMAAGAAKLEAMIKTKEVTLDQMIAEAPPVATKEVKALIDRRMGELKIEKCQNGFEYVKHDWGYACTGGKPGGIGQHKISFQQFAMPFSDSTEKITITKGVLTAQCKKADNKTFVQSSIPLNDYIGNVDGKLTWGGRGFSHTAEDVHVTNGVLVARLKNQAGKSVESRLDLNQHIQNTDGVLGVIPVNAIKAPELLREISTASTASNASAASASSMLSASSSTSMATSVSTSSVTKTSSSSSYFSSSKFRSHSQVLLIEETCIKLELKGTVLHADLLRLDGSVVHAHIDLDGLIGFVDGRLVWDQKGFSKHCFEYALDGFFLVVKYRHHAGEQYHTARIDLRERLRNKDGVFILLELNAKLSVMLSEVPWMKFKVIAEPDLSLFATHPVMQETLVSIAETTVEHVTRAMHQQLTIAMETAIKVVTESAMRHVSEQMQTIVTGATTHAMASPSITAAEHLKLFGAASAAYAGAHWYGQTQHAYGFGLNGHSHSASATMAFSLTCDSIKYNGKGVLSCNAKKSDNKTSVPATFNLDEHVGFVDGKLAWGGKGFSAAAASDSIHITGGHLTAKFKVSGKLVESKLDLDQHIKNVNGVLEPVTRPPSVASPKKPEPIKTPAPELIRGLSTASTASTASATSVSSTFSQSSSISSATSVSSATSTKTTFSSSSFRRQSKQLLIEETCIRLELKGTVLHADLHRLDGSIVHSHINLDEIIGFVDGRLVWDHKGFSKHCFESSLDGFFLVIKYRLHAGEQYYIARIDLRERLRNQDGVFILIELNAKLSVMLSEVPWMKFKVIAEPDLSLFARHPVMQETLVSIAETTVEHVTRSMHQQLTIAMETAIKVVTESAMRHVTEQMQVLVAGAVGHASASPSITGPEHLHLFGRGDAHYGYFHGNGHAHAHAHAHGHGTFYSNGHAHAEYEQHSASAHVNGRIEHLHANGREEALVLAQ</sequence>
<dbReference type="InterPro" id="IPR036673">
    <property type="entry name" value="Cyanovirin-N_sf"/>
</dbReference>
<feature type="domain" description="Cyanovirin-N" evidence="2">
    <location>
        <begin position="2"/>
        <end position="99"/>
    </location>
</feature>
<dbReference type="PANTHER" id="PTHR42076:SF1">
    <property type="entry name" value="CYANOVIRIN-N DOMAIN-CONTAINING PROTEIN"/>
    <property type="match status" value="1"/>
</dbReference>
<reference evidence="3 4" key="1">
    <citation type="journal article" date="2018" name="Evol. Lett.">
        <title>Horizontal gene cluster transfer increased hallucinogenic mushroom diversity.</title>
        <authorList>
            <person name="Reynolds H.T."/>
            <person name="Vijayakumar V."/>
            <person name="Gluck-Thaler E."/>
            <person name="Korotkin H.B."/>
            <person name="Matheny P.B."/>
            <person name="Slot J.C."/>
        </authorList>
    </citation>
    <scope>NUCLEOTIDE SEQUENCE [LARGE SCALE GENOMIC DNA]</scope>
    <source>
        <strain evidence="3 4">SRW20</strain>
    </source>
</reference>
<dbReference type="OrthoDB" id="3056812at2759"/>
<evidence type="ECO:0000256" key="1">
    <source>
        <dbReference type="SAM" id="MobiDB-lite"/>
    </source>
</evidence>
<gene>
    <name evidence="3" type="ORF">CVT26_014588</name>
</gene>
<dbReference type="SUPFAM" id="SSF51322">
    <property type="entry name" value="Cyanovirin-N"/>
    <property type="match status" value="6"/>
</dbReference>
<feature type="region of interest" description="Disordered" evidence="1">
    <location>
        <begin position="1009"/>
        <end position="1030"/>
    </location>
</feature>
<dbReference type="Pfam" id="PF08881">
    <property type="entry name" value="CVNH"/>
    <property type="match status" value="6"/>
</dbReference>
<dbReference type="EMBL" id="NHYE01005546">
    <property type="protein sequence ID" value="PPQ70303.1"/>
    <property type="molecule type" value="Genomic_DNA"/>
</dbReference>
<dbReference type="Proteomes" id="UP000284706">
    <property type="component" value="Unassembled WGS sequence"/>
</dbReference>
<evidence type="ECO:0000259" key="2">
    <source>
        <dbReference type="SMART" id="SM01111"/>
    </source>
</evidence>
<dbReference type="InterPro" id="IPR011058">
    <property type="entry name" value="Cyanovirin-N"/>
</dbReference>
<feature type="domain" description="Cyanovirin-N" evidence="2">
    <location>
        <begin position="674"/>
        <end position="768"/>
    </location>
</feature>